<dbReference type="PANTHER" id="PTHR43661:SF1">
    <property type="entry name" value="PHOSPHOGLUCONATE DEHYDRATASE"/>
    <property type="match status" value="1"/>
</dbReference>
<evidence type="ECO:0000313" key="5">
    <source>
        <dbReference type="Proteomes" id="UP000254346"/>
    </source>
</evidence>
<accession>A0A379VRV3</accession>
<proteinExistence type="inferred from homology"/>
<dbReference type="Proteomes" id="UP000254346">
    <property type="component" value="Unassembled WGS sequence"/>
</dbReference>
<dbReference type="EC" id="4.2.1.12" evidence="4"/>
<dbReference type="Pfam" id="PF00920">
    <property type="entry name" value="ILVD_EDD_N"/>
    <property type="match status" value="1"/>
</dbReference>
<evidence type="ECO:0000313" key="4">
    <source>
        <dbReference type="EMBL" id="SUH08800.1"/>
    </source>
</evidence>
<reference evidence="4 5" key="1">
    <citation type="submission" date="2018-06" db="EMBL/GenBank/DDBJ databases">
        <authorList>
            <consortium name="Pathogen Informatics"/>
            <person name="Doyle S."/>
        </authorList>
    </citation>
    <scope>NUCLEOTIDE SEQUENCE [LARGE SCALE GENOMIC DNA]</scope>
    <source>
        <strain evidence="4 5">NCTC8256</strain>
    </source>
</reference>
<organism evidence="4 5">
    <name type="scientific">Salmonella enterica I</name>
    <dbReference type="NCBI Taxonomy" id="59201"/>
    <lineage>
        <taxon>Bacteria</taxon>
        <taxon>Pseudomonadati</taxon>
        <taxon>Pseudomonadota</taxon>
        <taxon>Gammaproteobacteria</taxon>
        <taxon>Enterobacterales</taxon>
        <taxon>Enterobacteriaceae</taxon>
        <taxon>Salmonella</taxon>
    </lineage>
</organism>
<dbReference type="InterPro" id="IPR000581">
    <property type="entry name" value="ILV_EDD_N"/>
</dbReference>
<evidence type="ECO:0000259" key="3">
    <source>
        <dbReference type="Pfam" id="PF00920"/>
    </source>
</evidence>
<protein>
    <submittedName>
        <fullName evidence="4">6-phosphogluconate dehydratase</fullName>
        <ecNumber evidence="4">4.2.1.12</ecNumber>
    </submittedName>
</protein>
<dbReference type="InterPro" id="IPR037237">
    <property type="entry name" value="IlvD/EDD_N"/>
</dbReference>
<name>A0A379VRV3_SALET</name>
<evidence type="ECO:0000256" key="2">
    <source>
        <dbReference type="ARBA" id="ARBA00023239"/>
    </source>
</evidence>
<dbReference type="SUPFAM" id="SSF143975">
    <property type="entry name" value="IlvD/EDD N-terminal domain-like"/>
    <property type="match status" value="1"/>
</dbReference>
<dbReference type="GO" id="GO:0005829">
    <property type="term" value="C:cytosol"/>
    <property type="evidence" value="ECO:0007669"/>
    <property type="project" value="TreeGrafter"/>
</dbReference>
<dbReference type="GO" id="GO:0004456">
    <property type="term" value="F:phosphogluconate dehydratase activity"/>
    <property type="evidence" value="ECO:0007669"/>
    <property type="project" value="UniProtKB-EC"/>
</dbReference>
<keyword evidence="2 4" id="KW-0456">Lyase</keyword>
<feature type="domain" description="Dihydroxy-acid/6-phosphogluconate dehydratase N-terminal" evidence="3">
    <location>
        <begin position="66"/>
        <end position="141"/>
    </location>
</feature>
<gene>
    <name evidence="4" type="primary">edd_1</name>
    <name evidence="4" type="ORF">NCTC8256_02748</name>
</gene>
<evidence type="ECO:0000256" key="1">
    <source>
        <dbReference type="ARBA" id="ARBA00006486"/>
    </source>
</evidence>
<comment type="similarity">
    <text evidence="1">Belongs to the IlvD/Edd family.</text>
</comment>
<dbReference type="EMBL" id="UGXR01000001">
    <property type="protein sequence ID" value="SUH08800.1"/>
    <property type="molecule type" value="Genomic_DNA"/>
</dbReference>
<dbReference type="PANTHER" id="PTHR43661">
    <property type="entry name" value="D-XYLONATE DEHYDRATASE"/>
    <property type="match status" value="1"/>
</dbReference>
<dbReference type="AlphaFoldDB" id="A0A379VRV3"/>
<sequence length="187" mass="20682">MNPNLLRVTQRIVERSQQTREAYLARIEQAKTATVHRSQLACGNLAHGFAACQPEDKASLKSMLRNNIAIITSYNDMLSAHQPYEHYPQIIRQALHSVNAVGQVAGGVPAMCDGVTQGQDGMELSLLSREVIAMSAAVGLSPQYVRRRVIPRRMRQNCSGAGDGRALFWSFTRDFCSVRPDGERPAE</sequence>